<dbReference type="EMBL" id="CP000882">
    <property type="protein sequence ID" value="ABW98075.1"/>
    <property type="molecule type" value="Genomic_DNA"/>
</dbReference>
<proteinExistence type="inferred from homology"/>
<dbReference type="InterPro" id="IPR050221">
    <property type="entry name" value="26S_Proteasome_ATPase"/>
</dbReference>
<dbReference type="InterPro" id="IPR041569">
    <property type="entry name" value="AAA_lid_3"/>
</dbReference>
<sequence>MNLEKKNKFFLPKNIQKHNLIEKIHYTENKNKKLKLENRRLFHEKNSIKKAIKEIDEKILISLNLPYLIGTISEILFKKQKKFEKEEKIFDGIILKTSSRLTIFVKNSGFLNLQKLNVNNLVGLNRDRYFIIQKLPVDYDFRVKTMEVEDKPNQAYQDIGGLDTQIQDLIEAVVLPITHSENFKNLGIIPPKGVLLHGPPGMGKTLLARACASQTKATFLKLAGPQLVQMYIGEGASLIREAFKLAREKKPAIMFIDEIDAIGTKRFDSEANGDREVQRTMLELLNQLDGFSSNKDLKVIAATNRIDILDPALLRSGRFDRKIEFPYPNKKAREQILEIHCRKLKISPRILLSEIAEASCDFNGAQLRAICVEAGMNAIRAWRKIINQEDLVNGLLQVQMKEKKILQYFS</sequence>
<dbReference type="Gene3D" id="3.40.50.300">
    <property type="entry name" value="P-loop containing nucleotide triphosphate hydrolases"/>
    <property type="match status" value="1"/>
</dbReference>
<comment type="similarity">
    <text evidence="1 5">Belongs to the AAA ATPase family.</text>
</comment>
<dbReference type="GO" id="GO:0016887">
    <property type="term" value="F:ATP hydrolysis activity"/>
    <property type="evidence" value="ECO:0007669"/>
    <property type="project" value="InterPro"/>
</dbReference>
<dbReference type="RefSeq" id="XP_001712400.1">
    <property type="nucleotide sequence ID" value="XM_001712348.1"/>
</dbReference>
<geneLocation type="nucleomorph" evidence="7"/>
<keyword evidence="3 5" id="KW-0067">ATP-binding</keyword>
<gene>
    <name evidence="7" type="ORF">HAN_2g250</name>
</gene>
<dbReference type="GeneID" id="5739848"/>
<evidence type="ECO:0000259" key="6">
    <source>
        <dbReference type="SMART" id="SM00382"/>
    </source>
</evidence>
<dbReference type="Gene3D" id="2.40.50.140">
    <property type="entry name" value="Nucleic acid-binding proteins"/>
    <property type="match status" value="1"/>
</dbReference>
<dbReference type="FunFam" id="3.40.50.300:FF:000037">
    <property type="entry name" value="26S protease regulatory subunit 6A"/>
    <property type="match status" value="1"/>
</dbReference>
<dbReference type="PANTHER" id="PTHR23073">
    <property type="entry name" value="26S PROTEASOME REGULATORY SUBUNIT"/>
    <property type="match status" value="1"/>
</dbReference>
<dbReference type="PROSITE" id="PS00674">
    <property type="entry name" value="AAA"/>
    <property type="match status" value="1"/>
</dbReference>
<keyword evidence="4" id="KW-0647">Proteasome</keyword>
<dbReference type="GO" id="GO:0000502">
    <property type="term" value="C:proteasome complex"/>
    <property type="evidence" value="ECO:0007669"/>
    <property type="project" value="UniProtKB-KW"/>
</dbReference>
<evidence type="ECO:0000256" key="1">
    <source>
        <dbReference type="ARBA" id="ARBA00006914"/>
    </source>
</evidence>
<feature type="domain" description="AAA+ ATPase" evidence="6">
    <location>
        <begin position="190"/>
        <end position="329"/>
    </location>
</feature>
<keyword evidence="2 5" id="KW-0547">Nucleotide-binding</keyword>
<dbReference type="InterPro" id="IPR003960">
    <property type="entry name" value="ATPase_AAA_CS"/>
</dbReference>
<dbReference type="InterPro" id="IPR027417">
    <property type="entry name" value="P-loop_NTPase"/>
</dbReference>
<accession>A9BKS0</accession>
<dbReference type="InterPro" id="IPR012340">
    <property type="entry name" value="NA-bd_OB-fold"/>
</dbReference>
<dbReference type="InterPro" id="IPR003959">
    <property type="entry name" value="ATPase_AAA_core"/>
</dbReference>
<evidence type="ECO:0000256" key="2">
    <source>
        <dbReference type="ARBA" id="ARBA00022741"/>
    </source>
</evidence>
<evidence type="ECO:0000313" key="8">
    <source>
        <dbReference type="Proteomes" id="UP000243127"/>
    </source>
</evidence>
<dbReference type="SMART" id="SM00382">
    <property type="entry name" value="AAA"/>
    <property type="match status" value="1"/>
</dbReference>
<dbReference type="GO" id="GO:0005524">
    <property type="term" value="F:ATP binding"/>
    <property type="evidence" value="ECO:0007669"/>
    <property type="project" value="UniProtKB-KW"/>
</dbReference>
<dbReference type="InterPro" id="IPR003593">
    <property type="entry name" value="AAA+_ATPase"/>
</dbReference>
<dbReference type="SUPFAM" id="SSF52540">
    <property type="entry name" value="P-loop containing nucleoside triphosphate hydrolases"/>
    <property type="match status" value="1"/>
</dbReference>
<reference evidence="7 8" key="1">
    <citation type="journal article" date="2007" name="Proc. Natl. Acad. Sci. U.S.A.">
        <title>Nucleomorph genome of Hemiselmis andersenii reveals complete intron loss and compaction as a driver of protein structure and function.</title>
        <authorList>
            <person name="Lane C.E."/>
            <person name="van den Heuvel K."/>
            <person name="Kozera C."/>
            <person name="Curtis B.A."/>
            <person name="Parsons B.J."/>
            <person name="Bowman S."/>
            <person name="Archibald J.M."/>
        </authorList>
    </citation>
    <scope>NUCLEOTIDE SEQUENCE [LARGE SCALE GENOMIC DNA]</scope>
    <source>
        <strain evidence="7 8">CCMP644</strain>
    </source>
</reference>
<keyword evidence="7" id="KW-0542">Nucleomorph</keyword>
<evidence type="ECO:0000313" key="7">
    <source>
        <dbReference type="EMBL" id="ABW98075.1"/>
    </source>
</evidence>
<dbReference type="Pfam" id="PF17862">
    <property type="entry name" value="AAA_lid_3"/>
    <property type="match status" value="1"/>
</dbReference>
<evidence type="ECO:0000256" key="3">
    <source>
        <dbReference type="ARBA" id="ARBA00022840"/>
    </source>
</evidence>
<organism evidence="7 8">
    <name type="scientific">Hemiselmis andersenii</name>
    <name type="common">Cryptophyte alga</name>
    <dbReference type="NCBI Taxonomy" id="464988"/>
    <lineage>
        <taxon>Eukaryota</taxon>
        <taxon>Cryptophyceae</taxon>
        <taxon>Cryptomonadales</taxon>
        <taxon>Hemiselmidaceae</taxon>
        <taxon>Hemiselmis</taxon>
    </lineage>
</organism>
<evidence type="ECO:0000256" key="5">
    <source>
        <dbReference type="RuleBase" id="RU003651"/>
    </source>
</evidence>
<evidence type="ECO:0000256" key="4">
    <source>
        <dbReference type="ARBA" id="ARBA00022942"/>
    </source>
</evidence>
<protein>
    <submittedName>
        <fullName evidence="7">PrsS6A</fullName>
    </submittedName>
</protein>
<dbReference type="AlphaFoldDB" id="A9BKS0"/>
<dbReference type="Proteomes" id="UP000243127">
    <property type="component" value="Nucleomorph 2"/>
</dbReference>
<dbReference type="Pfam" id="PF00004">
    <property type="entry name" value="AAA"/>
    <property type="match status" value="1"/>
</dbReference>
<name>A9BKS0_HEMAN</name>
<dbReference type="Gene3D" id="1.10.8.60">
    <property type="match status" value="1"/>
</dbReference>